<evidence type="ECO:0000259" key="2">
    <source>
        <dbReference type="Pfam" id="PF09822"/>
    </source>
</evidence>
<evidence type="ECO:0000313" key="5">
    <source>
        <dbReference type="Proteomes" id="UP001162741"/>
    </source>
</evidence>
<feature type="transmembrane region" description="Helical" evidence="1">
    <location>
        <begin position="542"/>
        <end position="564"/>
    </location>
</feature>
<accession>A0ABY6J4U9</accession>
<dbReference type="EMBL" id="CP107006">
    <property type="protein sequence ID" value="UYQ93204.1"/>
    <property type="molecule type" value="Genomic_DNA"/>
</dbReference>
<dbReference type="InterPro" id="IPR019863">
    <property type="entry name" value="Motility-assoc_ABC-rel_GldG"/>
</dbReference>
<feature type="domain" description="DUF7088" evidence="3">
    <location>
        <begin position="42"/>
        <end position="152"/>
    </location>
</feature>
<reference evidence="4" key="1">
    <citation type="submission" date="2022-10" db="EMBL/GenBank/DDBJ databases">
        <title>Chitinophaga sp. nov., isolated from soil.</title>
        <authorList>
            <person name="Jeon C.O."/>
        </authorList>
    </citation>
    <scope>NUCLEOTIDE SEQUENCE</scope>
    <source>
        <strain evidence="4">R8</strain>
    </source>
</reference>
<keyword evidence="1" id="KW-1133">Transmembrane helix</keyword>
<proteinExistence type="predicted"/>
<keyword evidence="1" id="KW-0812">Transmembrane</keyword>
<name>A0ABY6J4U9_9BACT</name>
<protein>
    <submittedName>
        <fullName evidence="4">Gliding motility-associated ABC transporter substrate-binding protein GldG</fullName>
    </submittedName>
</protein>
<sequence>MEVTTRHKRKQYIQRVLLVLLVLIGINTAASFLHRRWDLTAEKRYTLTGSTKMLLRGLDAPLEIDVFLKGDYPAGFRQLAQNTQELLEEFSEYGGNNVRFRFITPGAELPDSLRFIFQDSLVQKGIMPFNLQVQSDASDGISEKLIFPGALVRYKGKEIGVTLLQGQPGTDPAQALNSSAAMLEYRFANAIYQLSLKEKPLVGYMLGHGEPVGTHVYDALTTLQSYYRLDTINLKLNPFIPREFGTIIFLKPIEAFTEEDKLKIDQYVMNGGKVIWFLNNLTTDMDSLQASGNFVAMSRGLELEDLLFRYGARVNQDLIQDLQSDVLPIIVGSMGDKPQIQYMPFIYFPKFSSTGSHPIVKNMDAVLGRFTNSIDTVTGGGIQKTILLASSARSRKVSSPVGISLDELKRKPNPRQFMPGNIPAAVLLEGNFTSLFNHRLNGRQLEVLQQLSGVPYRSVTAAPNKMIVVADADIVTNFFSEKNGPLQMGANRFTQEVFANKEFFTNCMEYLTNTSGIMETRNRELTLRLLDGEKVKQQHTKWQLLAFVVPIGLVLIFAMVFNFLRQRRFTA</sequence>
<gene>
    <name evidence="4" type="primary">gldG</name>
    <name evidence="4" type="ORF">MKQ68_24280</name>
</gene>
<dbReference type="InterPro" id="IPR055396">
    <property type="entry name" value="DUF7088"/>
</dbReference>
<dbReference type="Pfam" id="PF23357">
    <property type="entry name" value="DUF7088"/>
    <property type="match status" value="1"/>
</dbReference>
<dbReference type="Proteomes" id="UP001162741">
    <property type="component" value="Chromosome"/>
</dbReference>
<keyword evidence="5" id="KW-1185">Reference proteome</keyword>
<evidence type="ECO:0000313" key="4">
    <source>
        <dbReference type="EMBL" id="UYQ93204.1"/>
    </source>
</evidence>
<dbReference type="RefSeq" id="WP_264281323.1">
    <property type="nucleotide sequence ID" value="NZ_CP107006.1"/>
</dbReference>
<dbReference type="Pfam" id="PF09822">
    <property type="entry name" value="ABC_transp_aux"/>
    <property type="match status" value="1"/>
</dbReference>
<dbReference type="InterPro" id="IPR019196">
    <property type="entry name" value="ABC_transp_unknown"/>
</dbReference>
<dbReference type="NCBIfam" id="TIGR03521">
    <property type="entry name" value="GldG"/>
    <property type="match status" value="1"/>
</dbReference>
<keyword evidence="1" id="KW-0472">Membrane</keyword>
<evidence type="ECO:0000256" key="1">
    <source>
        <dbReference type="SAM" id="Phobius"/>
    </source>
</evidence>
<feature type="transmembrane region" description="Helical" evidence="1">
    <location>
        <begin position="12"/>
        <end position="33"/>
    </location>
</feature>
<feature type="domain" description="ABC-type uncharacterised transport system" evidence="2">
    <location>
        <begin position="199"/>
        <end position="507"/>
    </location>
</feature>
<organism evidence="4 5">
    <name type="scientific">Chitinophaga horti</name>
    <dbReference type="NCBI Taxonomy" id="2920382"/>
    <lineage>
        <taxon>Bacteria</taxon>
        <taxon>Pseudomonadati</taxon>
        <taxon>Bacteroidota</taxon>
        <taxon>Chitinophagia</taxon>
        <taxon>Chitinophagales</taxon>
        <taxon>Chitinophagaceae</taxon>
        <taxon>Chitinophaga</taxon>
    </lineage>
</organism>
<evidence type="ECO:0000259" key="3">
    <source>
        <dbReference type="Pfam" id="PF23357"/>
    </source>
</evidence>